<accession>A0A9Q2RZH1</accession>
<dbReference type="Proteomes" id="UP000809337">
    <property type="component" value="Unassembled WGS sequence"/>
</dbReference>
<protein>
    <submittedName>
        <fullName evidence="1">Uncharacterized protein</fullName>
    </submittedName>
</protein>
<organism evidence="1 2">
    <name type="scientific">Pseudosulfitobacter pseudonitzschiae</name>
    <dbReference type="NCBI Taxonomy" id="1402135"/>
    <lineage>
        <taxon>Bacteria</taxon>
        <taxon>Pseudomonadati</taxon>
        <taxon>Pseudomonadota</taxon>
        <taxon>Alphaproteobacteria</taxon>
        <taxon>Rhodobacterales</taxon>
        <taxon>Roseobacteraceae</taxon>
        <taxon>Pseudosulfitobacter</taxon>
    </lineage>
</organism>
<dbReference type="AlphaFoldDB" id="A0A9Q2RZH1"/>
<reference evidence="1" key="1">
    <citation type="submission" date="2021-01" db="EMBL/GenBank/DDBJ databases">
        <title>Diatom-associated Roseobacters Show Island Model of Population Structure.</title>
        <authorList>
            <person name="Qu L."/>
            <person name="Feng X."/>
            <person name="Chen Y."/>
            <person name="Li L."/>
            <person name="Wang X."/>
            <person name="Hu Z."/>
            <person name="Wang H."/>
            <person name="Luo H."/>
        </authorList>
    </citation>
    <scope>NUCLEOTIDE SEQUENCE</scope>
    <source>
        <strain evidence="1">SM26-45</strain>
    </source>
</reference>
<gene>
    <name evidence="1" type="ORF">JQX14_22650</name>
</gene>
<proteinExistence type="predicted"/>
<evidence type="ECO:0000313" key="1">
    <source>
        <dbReference type="EMBL" id="MBM2357354.1"/>
    </source>
</evidence>
<comment type="caution">
    <text evidence="1">The sequence shown here is derived from an EMBL/GenBank/DDBJ whole genome shotgun (WGS) entry which is preliminary data.</text>
</comment>
<dbReference type="EMBL" id="JAFBWN010000034">
    <property type="protein sequence ID" value="MBM2357354.1"/>
    <property type="molecule type" value="Genomic_DNA"/>
</dbReference>
<dbReference type="RefSeq" id="WP_231036112.1">
    <property type="nucleotide sequence ID" value="NZ_JAJNGX010000034.1"/>
</dbReference>
<evidence type="ECO:0000313" key="2">
    <source>
        <dbReference type="Proteomes" id="UP000809337"/>
    </source>
</evidence>
<sequence length="109" mass="12081">MFTIDKTPTFTHTVPVNVPVNGGHEKQSMKVTYRLLDDDTMGGYDTRTLSGQKDLLRQAVIEIGDLVDEEKEPLPFNDAMKEHIIGLPWARNALLKGYTDGIVPGLLGN</sequence>
<name>A0A9Q2RZH1_9RHOB</name>